<accession>A0ABR4A6S4</accession>
<comment type="subunit">
    <text evidence="8">Component of the Mediator complex.</text>
</comment>
<feature type="compositionally biased region" description="Low complexity" evidence="9">
    <location>
        <begin position="284"/>
        <end position="297"/>
    </location>
</feature>
<feature type="compositionally biased region" description="Low complexity" evidence="9">
    <location>
        <begin position="197"/>
        <end position="206"/>
    </location>
</feature>
<comment type="function">
    <text evidence="8">Component of the Mediator complex, a coactivator involved in the regulated transcription of nearly all RNA polymerase II-dependent genes. Mediator functions as a bridge to convey information from gene-specific regulatory proteins to the basal RNA polymerase II transcription machinery. Mediator is recruited to promoters by direct interactions with regulatory proteins and serves as a scaffold for the assembly of a functional preinitiation complex with RNA polymerase II and the general transcription factors.</text>
</comment>
<evidence type="ECO:0000256" key="4">
    <source>
        <dbReference type="ARBA" id="ARBA00023015"/>
    </source>
</evidence>
<protein>
    <recommendedName>
        <fullName evidence="3 8">Mediator of RNA polymerase II transcription subunit 6</fullName>
    </recommendedName>
    <alternativeName>
        <fullName evidence="7 8">Mediator complex subunit 6</fullName>
    </alternativeName>
</protein>
<dbReference type="PANTHER" id="PTHR13104">
    <property type="entry name" value="MED-6-RELATED"/>
    <property type="match status" value="1"/>
</dbReference>
<keyword evidence="4 8" id="KW-0805">Transcription regulation</keyword>
<keyword evidence="8" id="KW-0010">Activator</keyword>
<evidence type="ECO:0000256" key="7">
    <source>
        <dbReference type="ARBA" id="ARBA00031259"/>
    </source>
</evidence>
<evidence type="ECO:0000256" key="1">
    <source>
        <dbReference type="ARBA" id="ARBA00004123"/>
    </source>
</evidence>
<dbReference type="Proteomes" id="UP001590950">
    <property type="component" value="Unassembled WGS sequence"/>
</dbReference>
<dbReference type="InterPro" id="IPR038566">
    <property type="entry name" value="Mediator_Med6_sf"/>
</dbReference>
<evidence type="ECO:0000256" key="9">
    <source>
        <dbReference type="SAM" id="MobiDB-lite"/>
    </source>
</evidence>
<dbReference type="Pfam" id="PF04934">
    <property type="entry name" value="Med6"/>
    <property type="match status" value="1"/>
</dbReference>
<reference evidence="10 11" key="1">
    <citation type="submission" date="2024-09" db="EMBL/GenBank/DDBJ databases">
        <title>Rethinking Asexuality: The Enigmatic Case of Functional Sexual Genes in Lepraria (Stereocaulaceae).</title>
        <authorList>
            <person name="Doellman M."/>
            <person name="Sun Y."/>
            <person name="Barcenas-Pena A."/>
            <person name="Lumbsch H.T."/>
            <person name="Grewe F."/>
        </authorList>
    </citation>
    <scope>NUCLEOTIDE SEQUENCE [LARGE SCALE GENOMIC DNA]</scope>
    <source>
        <strain evidence="10 11">Mercado 3170</strain>
    </source>
</reference>
<evidence type="ECO:0000256" key="2">
    <source>
        <dbReference type="ARBA" id="ARBA00007526"/>
    </source>
</evidence>
<evidence type="ECO:0000256" key="3">
    <source>
        <dbReference type="ARBA" id="ARBA00020634"/>
    </source>
</evidence>
<evidence type="ECO:0000313" key="11">
    <source>
        <dbReference type="Proteomes" id="UP001590950"/>
    </source>
</evidence>
<comment type="caution">
    <text evidence="10">The sequence shown here is derived from an EMBL/GenBank/DDBJ whole genome shotgun (WGS) entry which is preliminary data.</text>
</comment>
<dbReference type="InterPro" id="IPR007018">
    <property type="entry name" value="Mediator_Med6"/>
</dbReference>
<dbReference type="EMBL" id="JBEFKJ010000027">
    <property type="protein sequence ID" value="KAL2039038.1"/>
    <property type="molecule type" value="Genomic_DNA"/>
</dbReference>
<organism evidence="10 11">
    <name type="scientific">Stereocaulon virgatum</name>
    <dbReference type="NCBI Taxonomy" id="373712"/>
    <lineage>
        <taxon>Eukaryota</taxon>
        <taxon>Fungi</taxon>
        <taxon>Dikarya</taxon>
        <taxon>Ascomycota</taxon>
        <taxon>Pezizomycotina</taxon>
        <taxon>Lecanoromycetes</taxon>
        <taxon>OSLEUM clade</taxon>
        <taxon>Lecanoromycetidae</taxon>
        <taxon>Lecanorales</taxon>
        <taxon>Lecanorineae</taxon>
        <taxon>Stereocaulaceae</taxon>
        <taxon>Stereocaulon</taxon>
    </lineage>
</organism>
<evidence type="ECO:0000313" key="10">
    <source>
        <dbReference type="EMBL" id="KAL2039038.1"/>
    </source>
</evidence>
<sequence length="357" mass="38330">MANGQQSPLDEVQWTAPAIAQEMGGIQTNTVLPYFSQSPFFDAMSNNATLTTQAFNNPNMFHYIQTREAFEGRLRTMQGLEFMVTHDPSENGTKVENSGIWVIRKQNRRKRQGMQDEITPIDCYYVVNENVYMAPSVGSIIGSRMLSAVTSLTKLLSAASTLPTFTPATGHTYLSQQVKSAIPNASIHATQASKENTPMPGGTPMPATQDTASTKGHASPKAASDTDYQGLQLQNESFSLLMRYGNEYMDENPIVGEPGNFKLAKSTNPALAAFAATNRTSIDPVKAPTPAKTDPTPQLKTDDLPAPAKRPSKGGEKSPTTPGGVKEKKARRKSKAVGGGDTFASKVSTPKPTTPGG</sequence>
<evidence type="ECO:0000256" key="6">
    <source>
        <dbReference type="ARBA" id="ARBA00023242"/>
    </source>
</evidence>
<name>A0ABR4A6S4_9LECA</name>
<comment type="similarity">
    <text evidence="2 8">Belongs to the Mediator complex subunit 6 family.</text>
</comment>
<comment type="subcellular location">
    <subcellularLocation>
        <location evidence="1 8">Nucleus</location>
    </subcellularLocation>
</comment>
<evidence type="ECO:0000256" key="8">
    <source>
        <dbReference type="RuleBase" id="RU364143"/>
    </source>
</evidence>
<keyword evidence="6 8" id="KW-0539">Nucleus</keyword>
<feature type="region of interest" description="Disordered" evidence="9">
    <location>
        <begin position="193"/>
        <end position="229"/>
    </location>
</feature>
<feature type="region of interest" description="Disordered" evidence="9">
    <location>
        <begin position="281"/>
        <end position="357"/>
    </location>
</feature>
<gene>
    <name evidence="8" type="primary">MED6</name>
    <name evidence="10" type="ORF">N7G274_008087</name>
</gene>
<dbReference type="Gene3D" id="3.10.450.580">
    <property type="entry name" value="Mediator complex, subunit Med6"/>
    <property type="match status" value="1"/>
</dbReference>
<keyword evidence="11" id="KW-1185">Reference proteome</keyword>
<keyword evidence="5 8" id="KW-0804">Transcription</keyword>
<proteinExistence type="inferred from homology"/>
<evidence type="ECO:0000256" key="5">
    <source>
        <dbReference type="ARBA" id="ARBA00023163"/>
    </source>
</evidence>